<name>A0A6I2M7A6_9BACI</name>
<keyword evidence="3" id="KW-0812">Transmembrane</keyword>
<evidence type="ECO:0000259" key="4">
    <source>
        <dbReference type="Pfam" id="PF00892"/>
    </source>
</evidence>
<dbReference type="GO" id="GO:0016020">
    <property type="term" value="C:membrane"/>
    <property type="evidence" value="ECO:0007669"/>
    <property type="project" value="InterPro"/>
</dbReference>
<reference evidence="5 6" key="1">
    <citation type="submission" date="2019-11" db="EMBL/GenBank/DDBJ databases">
        <title>Bacillus idriensis genome.</title>
        <authorList>
            <person name="Konopka E.N."/>
            <person name="Newman J.D."/>
        </authorList>
    </citation>
    <scope>NUCLEOTIDE SEQUENCE [LARGE SCALE GENOMIC DNA]</scope>
    <source>
        <strain evidence="5 6">DSM 19097</strain>
    </source>
</reference>
<evidence type="ECO:0000313" key="5">
    <source>
        <dbReference type="EMBL" id="MRX54040.1"/>
    </source>
</evidence>
<feature type="transmembrane region" description="Helical" evidence="3">
    <location>
        <begin position="177"/>
        <end position="197"/>
    </location>
</feature>
<evidence type="ECO:0000256" key="2">
    <source>
        <dbReference type="ARBA" id="ARBA00007362"/>
    </source>
</evidence>
<organism evidence="5 6">
    <name type="scientific">Metabacillus idriensis</name>
    <dbReference type="NCBI Taxonomy" id="324768"/>
    <lineage>
        <taxon>Bacteria</taxon>
        <taxon>Bacillati</taxon>
        <taxon>Bacillota</taxon>
        <taxon>Bacilli</taxon>
        <taxon>Bacillales</taxon>
        <taxon>Bacillaceae</taxon>
        <taxon>Metabacillus</taxon>
    </lineage>
</organism>
<evidence type="ECO:0000256" key="3">
    <source>
        <dbReference type="SAM" id="Phobius"/>
    </source>
</evidence>
<protein>
    <submittedName>
        <fullName evidence="5">EamA family transporter</fullName>
    </submittedName>
</protein>
<feature type="domain" description="EamA" evidence="4">
    <location>
        <begin position="7"/>
        <end position="137"/>
    </location>
</feature>
<dbReference type="RefSeq" id="WP_070878876.1">
    <property type="nucleotide sequence ID" value="NZ_CAJFZX010000013.1"/>
</dbReference>
<evidence type="ECO:0000313" key="6">
    <source>
        <dbReference type="Proteomes" id="UP000441585"/>
    </source>
</evidence>
<dbReference type="AlphaFoldDB" id="A0A6I2M7A6"/>
<feature type="transmembrane region" description="Helical" evidence="3">
    <location>
        <begin position="92"/>
        <end position="114"/>
    </location>
</feature>
<dbReference type="SUPFAM" id="SSF103481">
    <property type="entry name" value="Multidrug resistance efflux transporter EmrE"/>
    <property type="match status" value="2"/>
</dbReference>
<keyword evidence="3" id="KW-0472">Membrane</keyword>
<proteinExistence type="inferred from homology"/>
<comment type="similarity">
    <text evidence="2">Belongs to the EamA transporter family.</text>
</comment>
<feature type="transmembrane region" description="Helical" evidence="3">
    <location>
        <begin position="209"/>
        <end position="227"/>
    </location>
</feature>
<feature type="transmembrane region" description="Helical" evidence="3">
    <location>
        <begin position="67"/>
        <end position="86"/>
    </location>
</feature>
<keyword evidence="3" id="KW-1133">Transmembrane helix</keyword>
<dbReference type="Pfam" id="PF00892">
    <property type="entry name" value="EamA"/>
    <property type="match status" value="2"/>
</dbReference>
<feature type="transmembrane region" description="Helical" evidence="3">
    <location>
        <begin position="121"/>
        <end position="139"/>
    </location>
</feature>
<feature type="transmembrane region" description="Helical" evidence="3">
    <location>
        <begin position="264"/>
        <end position="283"/>
    </location>
</feature>
<dbReference type="InterPro" id="IPR000620">
    <property type="entry name" value="EamA_dom"/>
</dbReference>
<dbReference type="InterPro" id="IPR037185">
    <property type="entry name" value="EmrE-like"/>
</dbReference>
<sequence length="286" mass="30213">MKEKLAPLWVLLAGVLWGTTGTAQTYAPEAAHPIAVGAARLAVGGISLLIIVLMLGQLNLRNWPIKVTFAAALCMAAYQPLFFTAVQITGVAVGTVIAIGSAPLLSGALEWLVLKKNPSRGWWYSTFLSIFGCILLFSNNDSMSAAPSGIIMALGAGLSFAVYTLVSRRLVQNYPSLSVVAVVFTLSAVFLSPFLFLYDMSWITEPEGLSVSLHLGIMSTGIAYLLFAKALYYVPSSTAVTLALAEPLTAALLGVLLVGEKLDFVSWAGVSCLLAGIGILVVLRAK</sequence>
<comment type="caution">
    <text evidence="5">The sequence shown here is derived from an EMBL/GenBank/DDBJ whole genome shotgun (WGS) entry which is preliminary data.</text>
</comment>
<dbReference type="PANTHER" id="PTHR22911:SF79">
    <property type="entry name" value="MOBA-LIKE NTP TRANSFERASE DOMAIN-CONTAINING PROTEIN"/>
    <property type="match status" value="1"/>
</dbReference>
<dbReference type="PANTHER" id="PTHR22911">
    <property type="entry name" value="ACYL-MALONYL CONDENSING ENZYME-RELATED"/>
    <property type="match status" value="1"/>
</dbReference>
<feature type="transmembrane region" description="Helical" evidence="3">
    <location>
        <begin position="239"/>
        <end position="258"/>
    </location>
</feature>
<keyword evidence="6" id="KW-1185">Reference proteome</keyword>
<gene>
    <name evidence="5" type="ORF">GJU41_08650</name>
</gene>
<comment type="subcellular location">
    <subcellularLocation>
        <location evidence="1">Endomembrane system</location>
        <topology evidence="1">Multi-pass membrane protein</topology>
    </subcellularLocation>
</comment>
<feature type="transmembrane region" description="Helical" evidence="3">
    <location>
        <begin position="145"/>
        <end position="165"/>
    </location>
</feature>
<feature type="domain" description="EamA" evidence="4">
    <location>
        <begin position="148"/>
        <end position="281"/>
    </location>
</feature>
<accession>A0A6I2M7A6</accession>
<dbReference type="Gene3D" id="1.10.3730.20">
    <property type="match status" value="1"/>
</dbReference>
<dbReference type="EMBL" id="WKKF01000002">
    <property type="protein sequence ID" value="MRX54040.1"/>
    <property type="molecule type" value="Genomic_DNA"/>
</dbReference>
<dbReference type="Proteomes" id="UP000441585">
    <property type="component" value="Unassembled WGS sequence"/>
</dbReference>
<feature type="transmembrane region" description="Helical" evidence="3">
    <location>
        <begin position="33"/>
        <end position="55"/>
    </location>
</feature>
<evidence type="ECO:0000256" key="1">
    <source>
        <dbReference type="ARBA" id="ARBA00004127"/>
    </source>
</evidence>